<dbReference type="EMBL" id="PEBI01000006">
    <property type="protein sequence ID" value="PJM72351.1"/>
    <property type="molecule type" value="Genomic_DNA"/>
</dbReference>
<dbReference type="RefSeq" id="WP_100511782.1">
    <property type="nucleotide sequence ID" value="NZ_PEBI01000006.1"/>
</dbReference>
<reference evidence="1 2" key="1">
    <citation type="submission" date="2017-10" db="EMBL/GenBank/DDBJ databases">
        <title>Draft genome sequences of strains TRE 1, TRE 9, TRE H and TRI 7, isolated from tamarins, belonging to four potential novel Bifidobacterium species.</title>
        <authorList>
            <person name="Mattarelli P."/>
            <person name="Modesto M."/>
            <person name="Puglisi E."/>
            <person name="Morelli L."/>
            <person name="Spezio C."/>
            <person name="Bonetti A."/>
            <person name="Sandri C."/>
        </authorList>
    </citation>
    <scope>NUCLEOTIDE SEQUENCE [LARGE SCALE GENOMIC DNA]</scope>
    <source>
        <strain evidence="2">TRE1</strain>
    </source>
</reference>
<name>A0A2M9H6A3_9BIFI</name>
<keyword evidence="2" id="KW-1185">Reference proteome</keyword>
<protein>
    <submittedName>
        <fullName evidence="1">Uncharacterized protein</fullName>
    </submittedName>
</protein>
<accession>A0A2M9H6A3</accession>
<comment type="caution">
    <text evidence="1">The sequence shown here is derived from an EMBL/GenBank/DDBJ whole genome shotgun (WGS) entry which is preliminary data.</text>
</comment>
<dbReference type="AlphaFoldDB" id="A0A2M9H6A3"/>
<proteinExistence type="predicted"/>
<evidence type="ECO:0000313" key="1">
    <source>
        <dbReference type="EMBL" id="PJM72351.1"/>
    </source>
</evidence>
<organism evidence="1 2">
    <name type="scientific">Bifidobacterium primatium</name>
    <dbReference type="NCBI Taxonomy" id="2045438"/>
    <lineage>
        <taxon>Bacteria</taxon>
        <taxon>Bacillati</taxon>
        <taxon>Actinomycetota</taxon>
        <taxon>Actinomycetes</taxon>
        <taxon>Bifidobacteriales</taxon>
        <taxon>Bifidobacteriaceae</taxon>
        <taxon>Bifidobacterium</taxon>
    </lineage>
</organism>
<dbReference type="Proteomes" id="UP000229095">
    <property type="component" value="Unassembled WGS sequence"/>
</dbReference>
<gene>
    <name evidence="1" type="ORF">CS006_10470</name>
</gene>
<sequence>MNATREAGNNLNELMNILGVNDVQLSFSYERDGTQCQHGHVTMKLDPDNPDDVKLDLHMQGADKTIRGDILILHLLTSILADQIRDQAQHTLDITQETR</sequence>
<evidence type="ECO:0000313" key="2">
    <source>
        <dbReference type="Proteomes" id="UP000229095"/>
    </source>
</evidence>